<gene>
    <name evidence="4" type="ORF">GKZ89_08990</name>
</gene>
<evidence type="ECO:0000313" key="5">
    <source>
        <dbReference type="Proteomes" id="UP000434639"/>
    </source>
</evidence>
<dbReference type="GO" id="GO:0005198">
    <property type="term" value="F:structural molecule activity"/>
    <property type="evidence" value="ECO:0007669"/>
    <property type="project" value="InterPro"/>
</dbReference>
<dbReference type="SUPFAM" id="SSF48619">
    <property type="entry name" value="Phospholipase A2, PLA2"/>
    <property type="match status" value="1"/>
</dbReference>
<feature type="domain" description="Phospholipase A2-like" evidence="3">
    <location>
        <begin position="12"/>
        <end position="42"/>
    </location>
</feature>
<dbReference type="GO" id="GO:0005576">
    <property type="term" value="C:extracellular region"/>
    <property type="evidence" value="ECO:0007669"/>
    <property type="project" value="UniProtKB-SubCell"/>
</dbReference>
<accession>A0A7X2V4V9</accession>
<dbReference type="RefSeq" id="WP_155112069.1">
    <property type="nucleotide sequence ID" value="NZ_WMIB01000007.1"/>
</dbReference>
<dbReference type="InterPro" id="IPR033113">
    <property type="entry name" value="PLA2_histidine"/>
</dbReference>
<evidence type="ECO:0000256" key="2">
    <source>
        <dbReference type="ARBA" id="ARBA00022525"/>
    </source>
</evidence>
<dbReference type="GO" id="GO:0006644">
    <property type="term" value="P:phospholipid metabolic process"/>
    <property type="evidence" value="ECO:0007669"/>
    <property type="project" value="InterPro"/>
</dbReference>
<name>A0A7X2V4V9_9BACI</name>
<keyword evidence="5" id="KW-1185">Reference proteome</keyword>
<evidence type="ECO:0000259" key="3">
    <source>
        <dbReference type="Pfam" id="PF08398"/>
    </source>
</evidence>
<dbReference type="EMBL" id="WMIB01000007">
    <property type="protein sequence ID" value="MTH53536.1"/>
    <property type="molecule type" value="Genomic_DNA"/>
</dbReference>
<dbReference type="GO" id="GO:0050482">
    <property type="term" value="P:arachidonate secretion"/>
    <property type="evidence" value="ECO:0007669"/>
    <property type="project" value="InterPro"/>
</dbReference>
<dbReference type="InterPro" id="IPR013607">
    <property type="entry name" value="Phospholipase_A2-like"/>
</dbReference>
<proteinExistence type="predicted"/>
<dbReference type="GO" id="GO:0004623">
    <property type="term" value="F:phospholipase A2 activity"/>
    <property type="evidence" value="ECO:0007669"/>
    <property type="project" value="InterPro"/>
</dbReference>
<comment type="subcellular location">
    <subcellularLocation>
        <location evidence="1">Secreted</location>
    </subcellularLocation>
</comment>
<protein>
    <submittedName>
        <fullName evidence="4">Phospholipase</fullName>
    </submittedName>
</protein>
<sequence length="94" mass="10593">MASKKRKTRCIFPGYKWCGPGCSGPGAPINQVDSCCMRHDKCLDSGRSKCQCDREFLRCLEPHINRYSESGKTAALIYDVMKLRTAFTCSGRKH</sequence>
<evidence type="ECO:0000313" key="4">
    <source>
        <dbReference type="EMBL" id="MTH53536.1"/>
    </source>
</evidence>
<organism evidence="4 5">
    <name type="scientific">Metabacillus mangrovi</name>
    <dbReference type="NCBI Taxonomy" id="1491830"/>
    <lineage>
        <taxon>Bacteria</taxon>
        <taxon>Bacillati</taxon>
        <taxon>Bacillota</taxon>
        <taxon>Bacilli</taxon>
        <taxon>Bacillales</taxon>
        <taxon>Bacillaceae</taxon>
        <taxon>Metabacillus</taxon>
    </lineage>
</organism>
<dbReference type="Gene3D" id="1.20.90.10">
    <property type="entry name" value="Phospholipase A2 domain"/>
    <property type="match status" value="1"/>
</dbReference>
<keyword evidence="2" id="KW-0964">Secreted</keyword>
<reference evidence="4 5" key="1">
    <citation type="journal article" date="2017" name="Int. J. Syst. Evol. Microbiol.">
        <title>Bacillus mangrovi sp. nov., isolated from a sediment sample from a mangrove forest.</title>
        <authorList>
            <person name="Gupta V."/>
            <person name="Singh P.K."/>
            <person name="Korpole S."/>
            <person name="Tanuku N.R.S."/>
            <person name="Pinnaka A.K."/>
        </authorList>
    </citation>
    <scope>NUCLEOTIDE SEQUENCE [LARGE SCALE GENOMIC DNA]</scope>
    <source>
        <strain evidence="4 5">KCTC 33872</strain>
    </source>
</reference>
<comment type="caution">
    <text evidence="4">The sequence shown here is derived from an EMBL/GenBank/DDBJ whole genome shotgun (WGS) entry which is preliminary data.</text>
</comment>
<dbReference type="Pfam" id="PF08398">
    <property type="entry name" value="Phospholip_A2_4"/>
    <property type="match status" value="1"/>
</dbReference>
<dbReference type="Proteomes" id="UP000434639">
    <property type="component" value="Unassembled WGS sequence"/>
</dbReference>
<evidence type="ECO:0000256" key="1">
    <source>
        <dbReference type="ARBA" id="ARBA00004613"/>
    </source>
</evidence>
<dbReference type="InterPro" id="IPR036444">
    <property type="entry name" value="PLipase_A2_dom_sf"/>
</dbReference>
<dbReference type="AlphaFoldDB" id="A0A7X2V4V9"/>
<dbReference type="OrthoDB" id="5125543at2"/>
<dbReference type="PROSITE" id="PS00118">
    <property type="entry name" value="PA2_HIS"/>
    <property type="match status" value="1"/>
</dbReference>